<comment type="caution">
    <text evidence="8">The sequence shown here is derived from an EMBL/GenBank/DDBJ whole genome shotgun (WGS) entry which is preliminary data.</text>
</comment>
<dbReference type="InterPro" id="IPR011605">
    <property type="entry name" value="NusB_fam"/>
</dbReference>
<evidence type="ECO:0000259" key="7">
    <source>
        <dbReference type="Pfam" id="PF01029"/>
    </source>
</evidence>
<keyword evidence="3 6" id="KW-0694">RNA-binding</keyword>
<keyword evidence="9" id="KW-1185">Reference proteome</keyword>
<evidence type="ECO:0000256" key="4">
    <source>
        <dbReference type="ARBA" id="ARBA00023015"/>
    </source>
</evidence>
<evidence type="ECO:0000256" key="3">
    <source>
        <dbReference type="ARBA" id="ARBA00022884"/>
    </source>
</evidence>
<accession>A0ABW2IH18</accession>
<evidence type="ECO:0000256" key="1">
    <source>
        <dbReference type="ARBA" id="ARBA00005952"/>
    </source>
</evidence>
<dbReference type="NCBIfam" id="TIGR01951">
    <property type="entry name" value="nusB"/>
    <property type="match status" value="1"/>
</dbReference>
<feature type="domain" description="NusB/RsmB/TIM44" evidence="7">
    <location>
        <begin position="23"/>
        <end position="154"/>
    </location>
</feature>
<dbReference type="InterPro" id="IPR006027">
    <property type="entry name" value="NusB_RsmB_TIM44"/>
</dbReference>
<gene>
    <name evidence="6 8" type="primary">nusB</name>
    <name evidence="8" type="ORF">ACFQS8_01205</name>
</gene>
<keyword evidence="5 6" id="KW-0804">Transcription</keyword>
<evidence type="ECO:0000256" key="2">
    <source>
        <dbReference type="ARBA" id="ARBA00022814"/>
    </source>
</evidence>
<evidence type="ECO:0000256" key="6">
    <source>
        <dbReference type="HAMAP-Rule" id="MF_00073"/>
    </source>
</evidence>
<dbReference type="Gene3D" id="1.10.940.10">
    <property type="entry name" value="NusB-like"/>
    <property type="match status" value="1"/>
</dbReference>
<dbReference type="HAMAP" id="MF_00073">
    <property type="entry name" value="NusB"/>
    <property type="match status" value="1"/>
</dbReference>
<comment type="similarity">
    <text evidence="1 6">Belongs to the NusB family.</text>
</comment>
<organism evidence="8 9">
    <name type="scientific">Hirschia litorea</name>
    <dbReference type="NCBI Taxonomy" id="1199156"/>
    <lineage>
        <taxon>Bacteria</taxon>
        <taxon>Pseudomonadati</taxon>
        <taxon>Pseudomonadota</taxon>
        <taxon>Alphaproteobacteria</taxon>
        <taxon>Hyphomonadales</taxon>
        <taxon>Hyphomonadaceae</taxon>
        <taxon>Hirschia</taxon>
    </lineage>
</organism>
<proteinExistence type="inferred from homology"/>
<dbReference type="EMBL" id="JBHTBR010000002">
    <property type="protein sequence ID" value="MFC7290221.1"/>
    <property type="molecule type" value="Genomic_DNA"/>
</dbReference>
<dbReference type="Proteomes" id="UP001596492">
    <property type="component" value="Unassembled WGS sequence"/>
</dbReference>
<name>A0ABW2IH18_9PROT</name>
<evidence type="ECO:0000256" key="5">
    <source>
        <dbReference type="ARBA" id="ARBA00023163"/>
    </source>
</evidence>
<protein>
    <recommendedName>
        <fullName evidence="6">Transcription antitermination protein NusB</fullName>
    </recommendedName>
    <alternativeName>
        <fullName evidence="6">Antitermination factor NusB</fullName>
    </alternativeName>
</protein>
<dbReference type="InterPro" id="IPR035926">
    <property type="entry name" value="NusB-like_sf"/>
</dbReference>
<dbReference type="PANTHER" id="PTHR11078:SF3">
    <property type="entry name" value="ANTITERMINATION NUSB DOMAIN-CONTAINING PROTEIN"/>
    <property type="match status" value="1"/>
</dbReference>
<evidence type="ECO:0000313" key="9">
    <source>
        <dbReference type="Proteomes" id="UP001596492"/>
    </source>
</evidence>
<evidence type="ECO:0000313" key="8">
    <source>
        <dbReference type="EMBL" id="MFC7290221.1"/>
    </source>
</evidence>
<dbReference type="SUPFAM" id="SSF48013">
    <property type="entry name" value="NusB-like"/>
    <property type="match status" value="1"/>
</dbReference>
<keyword evidence="4 6" id="KW-0805">Transcription regulation</keyword>
<reference evidence="9" key="1">
    <citation type="journal article" date="2019" name="Int. J. Syst. Evol. Microbiol.">
        <title>The Global Catalogue of Microorganisms (GCM) 10K type strain sequencing project: providing services to taxonomists for standard genome sequencing and annotation.</title>
        <authorList>
            <consortium name="The Broad Institute Genomics Platform"/>
            <consortium name="The Broad Institute Genome Sequencing Center for Infectious Disease"/>
            <person name="Wu L."/>
            <person name="Ma J."/>
        </authorList>
    </citation>
    <scope>NUCLEOTIDE SEQUENCE [LARGE SCALE GENOMIC DNA]</scope>
    <source>
        <strain evidence="9">CCUG 51308</strain>
    </source>
</reference>
<comment type="function">
    <text evidence="6">Involved in transcription antitermination. Required for transcription of ribosomal RNA (rRNA) genes. Binds specifically to the boxA antiterminator sequence of the ribosomal RNA (rrn) operons.</text>
</comment>
<sequence length="163" mass="18208">MTNTPPVDKDNERKLRKLARSGARLAGVQALYQIEQTGRSARSVIDDYCEDGVGLDDEGNPIEAADPEIFRDLVEGVVDIQVEINEAIVKRLADGWKIERLDATSRAILRAGVYELMKRDDLPAQIILDEYVSIAHAFFDDAEPRFINALLENVREDVRGTPA</sequence>
<dbReference type="PANTHER" id="PTHR11078">
    <property type="entry name" value="N UTILIZATION SUBSTANCE PROTEIN B-RELATED"/>
    <property type="match status" value="1"/>
</dbReference>
<dbReference type="RefSeq" id="WP_382164933.1">
    <property type="nucleotide sequence ID" value="NZ_JBHTBR010000002.1"/>
</dbReference>
<keyword evidence="2 6" id="KW-0889">Transcription antitermination</keyword>
<dbReference type="Pfam" id="PF01029">
    <property type="entry name" value="NusB"/>
    <property type="match status" value="1"/>
</dbReference>